<dbReference type="PANTHER" id="PTHR32251">
    <property type="entry name" value="3-OXO-5-ALPHA-STEROID 4-DEHYDROGENASE"/>
    <property type="match status" value="1"/>
</dbReference>
<gene>
    <name evidence="3" type="ORF">PCAR00345_LOCUS6153</name>
</gene>
<keyword evidence="2" id="KW-0472">Membrane</keyword>
<evidence type="ECO:0008006" key="4">
    <source>
        <dbReference type="Google" id="ProtNLM"/>
    </source>
</evidence>
<dbReference type="GO" id="GO:0016020">
    <property type="term" value="C:membrane"/>
    <property type="evidence" value="ECO:0007669"/>
    <property type="project" value="TreeGrafter"/>
</dbReference>
<dbReference type="EMBL" id="HBIZ01010429">
    <property type="protein sequence ID" value="CAE0753566.1"/>
    <property type="molecule type" value="Transcribed_RNA"/>
</dbReference>
<keyword evidence="2" id="KW-1133">Transmembrane helix</keyword>
<feature type="transmembrane region" description="Helical" evidence="2">
    <location>
        <begin position="17"/>
        <end position="36"/>
    </location>
</feature>
<feature type="region of interest" description="Disordered" evidence="1">
    <location>
        <begin position="253"/>
        <end position="275"/>
    </location>
</feature>
<accession>A0A7S4EUE5</accession>
<dbReference type="InterPro" id="IPR010721">
    <property type="entry name" value="UstE-like"/>
</dbReference>
<dbReference type="Pfam" id="PF06966">
    <property type="entry name" value="DUF1295"/>
    <property type="match status" value="1"/>
</dbReference>
<organism evidence="3">
    <name type="scientific">Chrysotila carterae</name>
    <name type="common">Marine alga</name>
    <name type="synonym">Syracosphaera carterae</name>
    <dbReference type="NCBI Taxonomy" id="13221"/>
    <lineage>
        <taxon>Eukaryota</taxon>
        <taxon>Haptista</taxon>
        <taxon>Haptophyta</taxon>
        <taxon>Prymnesiophyceae</taxon>
        <taxon>Isochrysidales</taxon>
        <taxon>Isochrysidaceae</taxon>
        <taxon>Chrysotila</taxon>
    </lineage>
</organism>
<reference evidence="3" key="1">
    <citation type="submission" date="2021-01" db="EMBL/GenBank/DDBJ databases">
        <authorList>
            <person name="Corre E."/>
            <person name="Pelletier E."/>
            <person name="Niang G."/>
            <person name="Scheremetjew M."/>
            <person name="Finn R."/>
            <person name="Kale V."/>
            <person name="Holt S."/>
            <person name="Cochrane G."/>
            <person name="Meng A."/>
            <person name="Brown T."/>
            <person name="Cohen L."/>
        </authorList>
    </citation>
    <scope>NUCLEOTIDE SEQUENCE</scope>
    <source>
        <strain evidence="3">CCMP645</strain>
    </source>
</reference>
<evidence type="ECO:0000313" key="3">
    <source>
        <dbReference type="EMBL" id="CAE0753566.1"/>
    </source>
</evidence>
<dbReference type="AlphaFoldDB" id="A0A7S4EUE5"/>
<sequence>MGYAQCVYIRIRIYTRCASLVDACVCVCMICVRLGLRKCSPAWLVEGSRDVSERRWLRVVNARTCHKRRNTCACARAFAPSVIFINSSSDDPPLGAWDYIGWITFAVGWVLQVAADLQKLRFRSDPANKRRVCTTGVWRLSRHPNYCGEVLIWWGIFIAGIPLYVKDPVGFSTIVSPLFTMGVLLALTGIPQAEGQAAKRWFDGGDMQRQFEDYFASTPPLWLCPPAIYRQLPLALKRVLCFELPMYEYKPSLADDGPPEATRNAKPPITVHQQQ</sequence>
<name>A0A7S4EUE5_CHRCT</name>
<evidence type="ECO:0000256" key="1">
    <source>
        <dbReference type="SAM" id="MobiDB-lite"/>
    </source>
</evidence>
<proteinExistence type="predicted"/>
<dbReference type="Gene3D" id="1.20.120.1630">
    <property type="match status" value="1"/>
</dbReference>
<evidence type="ECO:0000256" key="2">
    <source>
        <dbReference type="SAM" id="Phobius"/>
    </source>
</evidence>
<dbReference type="PANTHER" id="PTHR32251:SF15">
    <property type="entry name" value="3-OXO-5-ALPHA-STEROID 4-DEHYDROGENASE (DUF1295)"/>
    <property type="match status" value="1"/>
</dbReference>
<feature type="transmembrane region" description="Helical" evidence="2">
    <location>
        <begin position="99"/>
        <end position="117"/>
    </location>
</feature>
<feature type="transmembrane region" description="Helical" evidence="2">
    <location>
        <begin position="171"/>
        <end position="190"/>
    </location>
</feature>
<keyword evidence="2" id="KW-0812">Transmembrane</keyword>
<protein>
    <recommendedName>
        <fullName evidence="4">Steroid 5-alpha reductase C-terminal domain-containing protein</fullName>
    </recommendedName>
</protein>
<dbReference type="PROSITE" id="PS50244">
    <property type="entry name" value="S5A_REDUCTASE"/>
    <property type="match status" value="1"/>
</dbReference>
<feature type="transmembrane region" description="Helical" evidence="2">
    <location>
        <begin position="146"/>
        <end position="165"/>
    </location>
</feature>